<feature type="domain" description="Peptidase M1 membrane alanine aminopeptidase" evidence="2">
    <location>
        <begin position="13"/>
        <end position="95"/>
    </location>
</feature>
<dbReference type="Gene3D" id="1.10.390.10">
    <property type="entry name" value="Neutral Protease Domain 2"/>
    <property type="match status" value="1"/>
</dbReference>
<dbReference type="GO" id="GO:0008270">
    <property type="term" value="F:zinc ion binding"/>
    <property type="evidence" value="ECO:0007669"/>
    <property type="project" value="InterPro"/>
</dbReference>
<dbReference type="PANTHER" id="PTHR11533">
    <property type="entry name" value="PROTEASE M1 ZINC METALLOPROTEASE"/>
    <property type="match status" value="1"/>
</dbReference>
<gene>
    <name evidence="5" type="primary">6044154</name>
    <name evidence="4" type="ORF">CpipJ_CPIJ011459</name>
</gene>
<dbReference type="Proteomes" id="UP000002320">
    <property type="component" value="Unassembled WGS sequence"/>
</dbReference>
<dbReference type="KEGG" id="cqu:CpipJ_CPIJ011459"/>
<dbReference type="InterPro" id="IPR014782">
    <property type="entry name" value="Peptidase_M1_dom"/>
</dbReference>
<dbReference type="InParanoid" id="B0WWD2"/>
<dbReference type="GO" id="GO:0042277">
    <property type="term" value="F:peptide binding"/>
    <property type="evidence" value="ECO:0007669"/>
    <property type="project" value="TreeGrafter"/>
</dbReference>
<dbReference type="VEuPathDB" id="VectorBase:CPIJ011459"/>
<dbReference type="PANTHER" id="PTHR11533:SF290">
    <property type="entry name" value="AMINOPEPTIDASE"/>
    <property type="match status" value="1"/>
</dbReference>
<dbReference type="Gene3D" id="2.60.40.1910">
    <property type="match status" value="1"/>
</dbReference>
<feature type="domain" description="ERAP1-like C-terminal" evidence="3">
    <location>
        <begin position="188"/>
        <end position="266"/>
    </location>
</feature>
<dbReference type="InterPro" id="IPR050344">
    <property type="entry name" value="Peptidase_M1_aminopeptidases"/>
</dbReference>
<dbReference type="Pfam" id="PF11838">
    <property type="entry name" value="ERAP1_C"/>
    <property type="match status" value="1"/>
</dbReference>
<reference evidence="4" key="1">
    <citation type="submission" date="2007-03" db="EMBL/GenBank/DDBJ databases">
        <title>Annotation of Culex pipiens quinquefasciatus.</title>
        <authorList>
            <consortium name="The Broad Institute Genome Sequencing Platform"/>
            <person name="Atkinson P.W."/>
            <person name="Hemingway J."/>
            <person name="Christensen B.M."/>
            <person name="Higgs S."/>
            <person name="Kodira C."/>
            <person name="Hannick L."/>
            <person name="Megy K."/>
            <person name="O'Leary S."/>
            <person name="Pearson M."/>
            <person name="Haas B.J."/>
            <person name="Mauceli E."/>
            <person name="Wortman J.R."/>
            <person name="Lee N.H."/>
            <person name="Guigo R."/>
            <person name="Stanke M."/>
            <person name="Alvarado L."/>
            <person name="Amedeo P."/>
            <person name="Antoine C.H."/>
            <person name="Arensburger P."/>
            <person name="Bidwell S.L."/>
            <person name="Crawford M."/>
            <person name="Camaro F."/>
            <person name="Devon K."/>
            <person name="Engels R."/>
            <person name="Hammond M."/>
            <person name="Howarth C."/>
            <person name="Koehrsen M."/>
            <person name="Lawson D."/>
            <person name="Montgomery P."/>
            <person name="Nene V."/>
            <person name="Nusbaum C."/>
            <person name="Puiu D."/>
            <person name="Romero-Severson J."/>
            <person name="Severson D.W."/>
            <person name="Shumway M."/>
            <person name="Sisk P."/>
            <person name="Stolte C."/>
            <person name="Zeng Q."/>
            <person name="Eisenstadt E."/>
            <person name="Fraser-Liggett C."/>
            <person name="Strausberg R."/>
            <person name="Galagan J."/>
            <person name="Birren B."/>
            <person name="Collins F.H."/>
        </authorList>
    </citation>
    <scope>NUCLEOTIDE SEQUENCE [LARGE SCALE GENOMIC DNA]</scope>
    <source>
        <strain evidence="4">JHB</strain>
    </source>
</reference>
<accession>B0WWD2</accession>
<evidence type="ECO:0000313" key="4">
    <source>
        <dbReference type="EMBL" id="EDS36024.1"/>
    </source>
</evidence>
<dbReference type="GO" id="GO:0043171">
    <property type="term" value="P:peptide catabolic process"/>
    <property type="evidence" value="ECO:0007669"/>
    <property type="project" value="TreeGrafter"/>
</dbReference>
<dbReference type="GO" id="GO:0016020">
    <property type="term" value="C:membrane"/>
    <property type="evidence" value="ECO:0007669"/>
    <property type="project" value="TreeGrafter"/>
</dbReference>
<dbReference type="SUPFAM" id="SSF55486">
    <property type="entry name" value="Metalloproteases ('zincins'), catalytic domain"/>
    <property type="match status" value="1"/>
</dbReference>
<dbReference type="InterPro" id="IPR024571">
    <property type="entry name" value="ERAP1-like_C_dom"/>
</dbReference>
<dbReference type="HOGENOM" id="CLU_1046807_0_0_1"/>
<evidence type="ECO:0000256" key="1">
    <source>
        <dbReference type="ARBA" id="ARBA00010136"/>
    </source>
</evidence>
<dbReference type="Pfam" id="PF01433">
    <property type="entry name" value="Peptidase_M1"/>
    <property type="match status" value="1"/>
</dbReference>
<dbReference type="GO" id="GO:0005737">
    <property type="term" value="C:cytoplasm"/>
    <property type="evidence" value="ECO:0007669"/>
    <property type="project" value="TreeGrafter"/>
</dbReference>
<organism>
    <name type="scientific">Culex quinquefasciatus</name>
    <name type="common">Southern house mosquito</name>
    <name type="synonym">Culex pungens</name>
    <dbReference type="NCBI Taxonomy" id="7176"/>
    <lineage>
        <taxon>Eukaryota</taxon>
        <taxon>Metazoa</taxon>
        <taxon>Ecdysozoa</taxon>
        <taxon>Arthropoda</taxon>
        <taxon>Hexapoda</taxon>
        <taxon>Insecta</taxon>
        <taxon>Pterygota</taxon>
        <taxon>Neoptera</taxon>
        <taxon>Endopterygota</taxon>
        <taxon>Diptera</taxon>
        <taxon>Nematocera</taxon>
        <taxon>Culicoidea</taxon>
        <taxon>Culicidae</taxon>
        <taxon>Culicinae</taxon>
        <taxon>Culicini</taxon>
        <taxon>Culex</taxon>
        <taxon>Culex</taxon>
    </lineage>
</organism>
<dbReference type="InterPro" id="IPR027268">
    <property type="entry name" value="Peptidase_M4/M1_CTD_sf"/>
</dbReference>
<dbReference type="GO" id="GO:0006508">
    <property type="term" value="P:proteolysis"/>
    <property type="evidence" value="ECO:0007669"/>
    <property type="project" value="UniProtKB-KW"/>
</dbReference>
<evidence type="ECO:0000313" key="5">
    <source>
        <dbReference type="EnsemblMetazoa" id="CPIJ011459-PA"/>
    </source>
</evidence>
<dbReference type="STRING" id="7176.B0WWD2"/>
<dbReference type="AlphaFoldDB" id="B0WWD2"/>
<keyword evidence="4" id="KW-0645">Protease</keyword>
<dbReference type="OMA" id="WEYLEAM"/>
<dbReference type="GO" id="GO:0070006">
    <property type="term" value="F:metalloaminopeptidase activity"/>
    <property type="evidence" value="ECO:0007669"/>
    <property type="project" value="TreeGrafter"/>
</dbReference>
<dbReference type="Gene3D" id="1.25.50.20">
    <property type="match status" value="1"/>
</dbReference>
<evidence type="ECO:0000259" key="3">
    <source>
        <dbReference type="Pfam" id="PF11838"/>
    </source>
</evidence>
<keyword evidence="4" id="KW-0378">Hydrolase</keyword>
<reference evidence="5" key="2">
    <citation type="submission" date="2021-02" db="UniProtKB">
        <authorList>
            <consortium name="EnsemblMetazoa"/>
        </authorList>
    </citation>
    <scope>IDENTIFICATION</scope>
    <source>
        <strain evidence="5">JHB</strain>
    </source>
</reference>
<keyword evidence="4" id="KW-0482">Metalloprotease</keyword>
<name>B0WWD2_CULQU</name>
<keyword evidence="6" id="KW-1185">Reference proteome</keyword>
<dbReference type="eggNOG" id="KOG1046">
    <property type="taxonomic scope" value="Eukaryota"/>
</dbReference>
<dbReference type="EMBL" id="DS232143">
    <property type="protein sequence ID" value="EDS36024.1"/>
    <property type="molecule type" value="Genomic_DNA"/>
</dbReference>
<sequence length="266" mass="31413">MFWHLDRITNIGCRTPEQIKRSYKPRIFERSASVLNMIRQIVGNFSWQKFVGSFLKNHQLATVVPRNLYIELEQVTARSELFPKNISIEKIMNSWMMNNRVPELTVERRYNDNTINITQTQMDRDISAEGYFLWKMYKLGRLRDPNQTWIIPYNYAQESDANFDGVGPIHWLAEPSTVIPTNATSNQWILLSKRHSGLYRINYDEQNWKLLARALQSNISCMPRENRAQLLSDAFYFHEKGQLNKSVLFELLTFLSHETESLVWQS</sequence>
<evidence type="ECO:0000259" key="2">
    <source>
        <dbReference type="Pfam" id="PF01433"/>
    </source>
</evidence>
<comment type="similarity">
    <text evidence="1">Belongs to the peptidase M1 family.</text>
</comment>
<dbReference type="GO" id="GO:0005615">
    <property type="term" value="C:extracellular space"/>
    <property type="evidence" value="ECO:0007669"/>
    <property type="project" value="TreeGrafter"/>
</dbReference>
<proteinExistence type="inferred from homology"/>
<dbReference type="EnsemblMetazoa" id="CPIJ011459-RA">
    <property type="protein sequence ID" value="CPIJ011459-PA"/>
    <property type="gene ID" value="CPIJ011459"/>
</dbReference>
<protein>
    <submittedName>
        <fullName evidence="4 5">Protease m1 zinc metalloprotease</fullName>
    </submittedName>
</protein>
<evidence type="ECO:0000313" key="6">
    <source>
        <dbReference type="Proteomes" id="UP000002320"/>
    </source>
</evidence>